<gene>
    <name evidence="2" type="ORF">NIES23_17460</name>
</gene>
<dbReference type="Proteomes" id="UP000217507">
    <property type="component" value="Chromosome"/>
</dbReference>
<proteinExistence type="predicted"/>
<reference evidence="2 3" key="1">
    <citation type="submission" date="2017-06" db="EMBL/GenBank/DDBJ databases">
        <title>Genome sequencing of cyanobaciteial culture collection at National Institute for Environmental Studies (NIES).</title>
        <authorList>
            <person name="Hirose Y."/>
            <person name="Shimura Y."/>
            <person name="Fujisawa T."/>
            <person name="Nakamura Y."/>
            <person name="Kawachi M."/>
        </authorList>
    </citation>
    <scope>NUCLEOTIDE SEQUENCE [LARGE SCALE GENOMIC DNA]</scope>
    <source>
        <strain evidence="2 3">NIES-23</strain>
    </source>
</reference>
<protein>
    <recommendedName>
        <fullName evidence="1">Pvc16 N-terminal domain-containing protein</fullName>
    </recommendedName>
</protein>
<dbReference type="AlphaFoldDB" id="A0A1Z4KIZ6"/>
<accession>A0A1Z4KIZ6</accession>
<evidence type="ECO:0000313" key="3">
    <source>
        <dbReference type="Proteomes" id="UP000217507"/>
    </source>
</evidence>
<dbReference type="Pfam" id="PF14065">
    <property type="entry name" value="Pvc16_N"/>
    <property type="match status" value="1"/>
</dbReference>
<sequence>MIHWGFPMISDAMRLIQVALQRYILEFEPELGLSQVVIIENIAMAEELGGQNNQINGHVVMSLVNLQEETTLKNSPHYRLDNGRTIYQNPPVNLNLFILFSALHNQYETSLRLLSRVVEFFQWQKELSFTTTPGIGGISRDLRILPDLYSLTFEQLNHLWGALGGKQVPFVLYRARILSLEAPKRQAEGSTITEIYINE</sequence>
<dbReference type="InterPro" id="IPR025351">
    <property type="entry name" value="Pvc16_N"/>
</dbReference>
<dbReference type="EMBL" id="AP018216">
    <property type="protein sequence ID" value="BAY68956.1"/>
    <property type="molecule type" value="Genomic_DNA"/>
</dbReference>
<evidence type="ECO:0000313" key="2">
    <source>
        <dbReference type="EMBL" id="BAY68956.1"/>
    </source>
</evidence>
<organism evidence="2 3">
    <name type="scientific">Trichormus variabilis NIES-23</name>
    <dbReference type="NCBI Taxonomy" id="1973479"/>
    <lineage>
        <taxon>Bacteria</taxon>
        <taxon>Bacillati</taxon>
        <taxon>Cyanobacteriota</taxon>
        <taxon>Cyanophyceae</taxon>
        <taxon>Nostocales</taxon>
        <taxon>Nostocaceae</taxon>
        <taxon>Trichormus</taxon>
    </lineage>
</organism>
<feature type="domain" description="Pvc16 N-terminal" evidence="1">
    <location>
        <begin position="16"/>
        <end position="193"/>
    </location>
</feature>
<name>A0A1Z4KIZ6_ANAVA</name>
<evidence type="ECO:0000259" key="1">
    <source>
        <dbReference type="Pfam" id="PF14065"/>
    </source>
</evidence>